<dbReference type="Proteomes" id="UP001148838">
    <property type="component" value="Unassembled WGS sequence"/>
</dbReference>
<evidence type="ECO:0000259" key="2">
    <source>
        <dbReference type="Pfam" id="PF21789"/>
    </source>
</evidence>
<reference evidence="3 4" key="1">
    <citation type="journal article" date="2022" name="Allergy">
        <title>Genome assembly and annotation of Periplaneta americana reveal a comprehensive cockroach allergen profile.</title>
        <authorList>
            <person name="Wang L."/>
            <person name="Xiong Q."/>
            <person name="Saelim N."/>
            <person name="Wang L."/>
            <person name="Nong W."/>
            <person name="Wan A.T."/>
            <person name="Shi M."/>
            <person name="Liu X."/>
            <person name="Cao Q."/>
            <person name="Hui J.H.L."/>
            <person name="Sookrung N."/>
            <person name="Leung T.F."/>
            <person name="Tungtrongchitr A."/>
            <person name="Tsui S.K.W."/>
        </authorList>
    </citation>
    <scope>NUCLEOTIDE SEQUENCE [LARGE SCALE GENOMIC DNA]</scope>
    <source>
        <strain evidence="3">PWHHKU_190912</strain>
    </source>
</reference>
<dbReference type="Pfam" id="PF21789">
    <property type="entry name" value="TNP-like_RNaseH_C"/>
    <property type="match status" value="1"/>
</dbReference>
<protein>
    <recommendedName>
        <fullName evidence="5">Transposable element P transposase</fullName>
    </recommendedName>
</protein>
<name>A0ABQ8S5D7_PERAM</name>
<sequence length="623" mass="70162">MQLSSSLNLAQRLRALQGFEGRIRVEQAGVNVGREGERVKRLEEKRSTPSLIGLQAATEQAAGLAAMPQTIPAPMSTPASKITASTVYAGMNKDACQQGNSMIGEQLRGYQQTSLLFNVVPTAEGPGVAKRKLFSSPHFSSSPRSNKLKMAALKAKVKRLEKNCNKSKKTEFRIKLEGEGSQWPHHLNCQQLFKRYTRHSIKTLQSYQNKIDIEPGLMQLVLTTLKSLAAGFLSDRSENVCSLIIDEIAIRQQLHYDSKSDMIKGFADDGIARYPMKIGNHCLMAMVKGIKKGWKQVKLATQVFSYSVHTAIHAYVGMGKLPISALHTADFIEMMDKLFDTFNSTKLKTDKFKYRFAITPDSIHAEFLKKTLNDIQSLEFVGCKSQPACLEGWRISIQSLLNLFDELSSEYNIPKLRTRFLSQDALENTFATIRQQHGCNVNPSVQQLESGLRHILITSLSKLSHRSNCEKDVEYVLTKLNSISVSDKAVQESSSVTDVNCISDCTPDTIVEMDVECDTGSIEDDNAVYYIAGYICSRFLKKHKCSHCKNTLTLGESQRELSESHQIFTYFKAFDDDFGSLSLPRNEVFTQFREWENSFCRHFKANCHCKNLRTVMKKYVLND</sequence>
<feature type="domain" description="Transposable element P transposase-like RNase H" evidence="1">
    <location>
        <begin position="214"/>
        <end position="296"/>
    </location>
</feature>
<evidence type="ECO:0008006" key="5">
    <source>
        <dbReference type="Google" id="ProtNLM"/>
    </source>
</evidence>
<dbReference type="PANTHER" id="PTHR47577:SF2">
    <property type="entry name" value="THAP DOMAIN CONTAINING 9"/>
    <property type="match status" value="1"/>
</dbReference>
<feature type="domain" description="Transposable element P transposase-like RNase H C-terminal" evidence="2">
    <location>
        <begin position="421"/>
        <end position="450"/>
    </location>
</feature>
<gene>
    <name evidence="3" type="ORF">ANN_26242</name>
</gene>
<accession>A0ABQ8S5D7</accession>
<organism evidence="3 4">
    <name type="scientific">Periplaneta americana</name>
    <name type="common">American cockroach</name>
    <name type="synonym">Blatta americana</name>
    <dbReference type="NCBI Taxonomy" id="6978"/>
    <lineage>
        <taxon>Eukaryota</taxon>
        <taxon>Metazoa</taxon>
        <taxon>Ecdysozoa</taxon>
        <taxon>Arthropoda</taxon>
        <taxon>Hexapoda</taxon>
        <taxon>Insecta</taxon>
        <taxon>Pterygota</taxon>
        <taxon>Neoptera</taxon>
        <taxon>Polyneoptera</taxon>
        <taxon>Dictyoptera</taxon>
        <taxon>Blattodea</taxon>
        <taxon>Blattoidea</taxon>
        <taxon>Blattidae</taxon>
        <taxon>Blattinae</taxon>
        <taxon>Periplaneta</taxon>
    </lineage>
</organism>
<keyword evidence="4" id="KW-1185">Reference proteome</keyword>
<dbReference type="EMBL" id="JAJSOF020000036">
    <property type="protein sequence ID" value="KAJ4429239.1"/>
    <property type="molecule type" value="Genomic_DNA"/>
</dbReference>
<evidence type="ECO:0000313" key="4">
    <source>
        <dbReference type="Proteomes" id="UP001148838"/>
    </source>
</evidence>
<dbReference type="InterPro" id="IPR048365">
    <property type="entry name" value="TNP-like_RNaseH_N"/>
</dbReference>
<evidence type="ECO:0000313" key="3">
    <source>
        <dbReference type="EMBL" id="KAJ4429239.1"/>
    </source>
</evidence>
<comment type="caution">
    <text evidence="3">The sequence shown here is derived from an EMBL/GenBank/DDBJ whole genome shotgun (WGS) entry which is preliminary data.</text>
</comment>
<dbReference type="PANTHER" id="PTHR47577">
    <property type="entry name" value="THAP DOMAIN-CONTAINING PROTEIN 6"/>
    <property type="match status" value="1"/>
</dbReference>
<proteinExistence type="predicted"/>
<dbReference type="Pfam" id="PF21787">
    <property type="entry name" value="TNP-like_RNaseH_N"/>
    <property type="match status" value="1"/>
</dbReference>
<evidence type="ECO:0000259" key="1">
    <source>
        <dbReference type="Pfam" id="PF21787"/>
    </source>
</evidence>
<dbReference type="InterPro" id="IPR048367">
    <property type="entry name" value="TNP-like_RNaseH_C"/>
</dbReference>